<keyword evidence="4" id="KW-1185">Reference proteome</keyword>
<evidence type="ECO:0000313" key="4">
    <source>
        <dbReference type="Proteomes" id="UP000013827"/>
    </source>
</evidence>
<accession>A0A0D3HZ87</accession>
<evidence type="ECO:0000313" key="3">
    <source>
        <dbReference type="EnsemblProtists" id="EOD04322"/>
    </source>
</evidence>
<dbReference type="GeneID" id="17250467"/>
<dbReference type="InterPro" id="IPR002160">
    <property type="entry name" value="Prot_inh_Kunz-lg"/>
</dbReference>
<dbReference type="Pfam" id="PF01764">
    <property type="entry name" value="Lipase_3"/>
    <property type="match status" value="1"/>
</dbReference>
<feature type="compositionally biased region" description="Low complexity" evidence="1">
    <location>
        <begin position="384"/>
        <end position="393"/>
    </location>
</feature>
<evidence type="ECO:0000256" key="1">
    <source>
        <dbReference type="SAM" id="MobiDB-lite"/>
    </source>
</evidence>
<feature type="region of interest" description="Disordered" evidence="1">
    <location>
        <begin position="367"/>
        <end position="417"/>
    </location>
</feature>
<dbReference type="PaxDb" id="2903-EOD04322"/>
<reference evidence="3" key="2">
    <citation type="submission" date="2024-10" db="UniProtKB">
        <authorList>
            <consortium name="EnsemblProtists"/>
        </authorList>
    </citation>
    <scope>IDENTIFICATION</scope>
</reference>
<organism evidence="3 4">
    <name type="scientific">Emiliania huxleyi (strain CCMP1516)</name>
    <dbReference type="NCBI Taxonomy" id="280463"/>
    <lineage>
        <taxon>Eukaryota</taxon>
        <taxon>Haptista</taxon>
        <taxon>Haptophyta</taxon>
        <taxon>Prymnesiophyceae</taxon>
        <taxon>Isochrysidales</taxon>
        <taxon>Noelaerhabdaceae</taxon>
        <taxon>Emiliania</taxon>
    </lineage>
</organism>
<evidence type="ECO:0000259" key="2">
    <source>
        <dbReference type="Pfam" id="PF01764"/>
    </source>
</evidence>
<dbReference type="SUPFAM" id="SSF53474">
    <property type="entry name" value="alpha/beta-Hydrolases"/>
    <property type="match status" value="1"/>
</dbReference>
<dbReference type="KEGG" id="ehx:EMIHUDRAFT_446670"/>
<dbReference type="AlphaFoldDB" id="A0A0D3HZ87"/>
<feature type="compositionally biased region" description="Basic residues" evidence="1">
    <location>
        <begin position="367"/>
        <end position="378"/>
    </location>
</feature>
<dbReference type="Gene3D" id="3.40.50.1820">
    <property type="entry name" value="alpha/beta hydrolase"/>
    <property type="match status" value="1"/>
</dbReference>
<dbReference type="PROSITE" id="PS00283">
    <property type="entry name" value="SOYBEAN_KUNITZ"/>
    <property type="match status" value="1"/>
</dbReference>
<name>A0A0D3HZ87_EMIH1</name>
<dbReference type="RefSeq" id="XP_005756751.1">
    <property type="nucleotide sequence ID" value="XM_005756694.1"/>
</dbReference>
<dbReference type="InterPro" id="IPR002921">
    <property type="entry name" value="Fungal_lipase-type"/>
</dbReference>
<dbReference type="GO" id="GO:0004866">
    <property type="term" value="F:endopeptidase inhibitor activity"/>
    <property type="evidence" value="ECO:0007669"/>
    <property type="project" value="InterPro"/>
</dbReference>
<reference evidence="4" key="1">
    <citation type="journal article" date="2013" name="Nature">
        <title>Pan genome of the phytoplankton Emiliania underpins its global distribution.</title>
        <authorList>
            <person name="Read B.A."/>
            <person name="Kegel J."/>
            <person name="Klute M.J."/>
            <person name="Kuo A."/>
            <person name="Lefebvre S.C."/>
            <person name="Maumus F."/>
            <person name="Mayer C."/>
            <person name="Miller J."/>
            <person name="Monier A."/>
            <person name="Salamov A."/>
            <person name="Young J."/>
            <person name="Aguilar M."/>
            <person name="Claverie J.M."/>
            <person name="Frickenhaus S."/>
            <person name="Gonzalez K."/>
            <person name="Herman E.K."/>
            <person name="Lin Y.C."/>
            <person name="Napier J."/>
            <person name="Ogata H."/>
            <person name="Sarno A.F."/>
            <person name="Shmutz J."/>
            <person name="Schroeder D."/>
            <person name="de Vargas C."/>
            <person name="Verret F."/>
            <person name="von Dassow P."/>
            <person name="Valentin K."/>
            <person name="Van de Peer Y."/>
            <person name="Wheeler G."/>
            <person name="Dacks J.B."/>
            <person name="Delwiche C.F."/>
            <person name="Dyhrman S.T."/>
            <person name="Glockner G."/>
            <person name="John U."/>
            <person name="Richards T."/>
            <person name="Worden A.Z."/>
            <person name="Zhang X."/>
            <person name="Grigoriev I.V."/>
            <person name="Allen A.E."/>
            <person name="Bidle K."/>
            <person name="Borodovsky M."/>
            <person name="Bowler C."/>
            <person name="Brownlee C."/>
            <person name="Cock J.M."/>
            <person name="Elias M."/>
            <person name="Gladyshev V.N."/>
            <person name="Groth M."/>
            <person name="Guda C."/>
            <person name="Hadaegh A."/>
            <person name="Iglesias-Rodriguez M.D."/>
            <person name="Jenkins J."/>
            <person name="Jones B.M."/>
            <person name="Lawson T."/>
            <person name="Leese F."/>
            <person name="Lindquist E."/>
            <person name="Lobanov A."/>
            <person name="Lomsadze A."/>
            <person name="Malik S.B."/>
            <person name="Marsh M.E."/>
            <person name="Mackinder L."/>
            <person name="Mock T."/>
            <person name="Mueller-Roeber B."/>
            <person name="Pagarete A."/>
            <person name="Parker M."/>
            <person name="Probert I."/>
            <person name="Quesneville H."/>
            <person name="Raines C."/>
            <person name="Rensing S.A."/>
            <person name="Riano-Pachon D.M."/>
            <person name="Richier S."/>
            <person name="Rokitta S."/>
            <person name="Shiraiwa Y."/>
            <person name="Soanes D.M."/>
            <person name="van der Giezen M."/>
            <person name="Wahlund T.M."/>
            <person name="Williams B."/>
            <person name="Wilson W."/>
            <person name="Wolfe G."/>
            <person name="Wurch L.L."/>
        </authorList>
    </citation>
    <scope>NUCLEOTIDE SEQUENCE</scope>
</reference>
<dbReference type="GO" id="GO:0006629">
    <property type="term" value="P:lipid metabolic process"/>
    <property type="evidence" value="ECO:0007669"/>
    <property type="project" value="InterPro"/>
</dbReference>
<feature type="domain" description="Fungal lipase-type" evidence="2">
    <location>
        <begin position="132"/>
        <end position="237"/>
    </location>
</feature>
<dbReference type="EnsemblProtists" id="EOD04322">
    <property type="protein sequence ID" value="EOD04322"/>
    <property type="gene ID" value="EMIHUDRAFT_446670"/>
</dbReference>
<dbReference type="HOGENOM" id="CLU_659878_0_0_1"/>
<sequence>MQADASVPWISHLFRTGEALALQALASDYTVSLQHDACGSSVEHSIRDAEGEKLGPSFRYKVLGVFGVEGRCVAFAPHHTPGTLVLAFRGTRVDSNAASRPGRGQAAPPSEDIKALLNSSMVGVKWLPDAAMRVHAGVHRHHADLWDAEHSTRGSSLRLDQLGEGLGGWLAGLCGADAPQQIVFVGLSLGAALAQMSALRLASEQPQLAARTSVLGLGSFQFANADVGRLFESLYGERAAQLVTARRMPARPPPQVGWWVQEPPRDDEAQAEALVAAAVRRSRRRLLWRRAAPPDARDAPPLLGRRPRRCGGGAVGARGALLARLEDEGGGGAGARRARARLACRRPNHRRVWGDRAPPRHPVFARRRRRRVRRRLRARGGGAAAPCPRGRAGCSADGARRAHGWADGQAARSPPRL</sequence>
<dbReference type="InterPro" id="IPR029058">
    <property type="entry name" value="AB_hydrolase_fold"/>
</dbReference>
<protein>
    <recommendedName>
        <fullName evidence="2">Fungal lipase-type domain-containing protein</fullName>
    </recommendedName>
</protein>
<proteinExistence type="predicted"/>
<dbReference type="Proteomes" id="UP000013827">
    <property type="component" value="Unassembled WGS sequence"/>
</dbReference>